<evidence type="ECO:0000259" key="4">
    <source>
        <dbReference type="PROSITE" id="PS50932"/>
    </source>
</evidence>
<dbReference type="PROSITE" id="PS50932">
    <property type="entry name" value="HTH_LACI_2"/>
    <property type="match status" value="1"/>
</dbReference>
<evidence type="ECO:0000256" key="2">
    <source>
        <dbReference type="ARBA" id="ARBA00023125"/>
    </source>
</evidence>
<organism evidence="5 6">
    <name type="scientific">Sphingobacterium tenebrionis</name>
    <dbReference type="NCBI Taxonomy" id="3111775"/>
    <lineage>
        <taxon>Bacteria</taxon>
        <taxon>Pseudomonadati</taxon>
        <taxon>Bacteroidota</taxon>
        <taxon>Sphingobacteriia</taxon>
        <taxon>Sphingobacteriales</taxon>
        <taxon>Sphingobacteriaceae</taxon>
        <taxon>Sphingobacterium</taxon>
    </lineage>
</organism>
<feature type="domain" description="HTH lacI-type" evidence="4">
    <location>
        <begin position="7"/>
        <end position="61"/>
    </location>
</feature>
<proteinExistence type="predicted"/>
<evidence type="ECO:0000256" key="1">
    <source>
        <dbReference type="ARBA" id="ARBA00023015"/>
    </source>
</evidence>
<dbReference type="CDD" id="cd01392">
    <property type="entry name" value="HTH_LacI"/>
    <property type="match status" value="1"/>
</dbReference>
<dbReference type="PROSITE" id="PS00356">
    <property type="entry name" value="HTH_LACI_1"/>
    <property type="match status" value="1"/>
</dbReference>
<dbReference type="Pfam" id="PF00356">
    <property type="entry name" value="LacI"/>
    <property type="match status" value="1"/>
</dbReference>
<protein>
    <submittedName>
        <fullName evidence="5">LacI family DNA-binding transcriptional regulator</fullName>
    </submittedName>
</protein>
<dbReference type="SUPFAM" id="SSF53822">
    <property type="entry name" value="Periplasmic binding protein-like I"/>
    <property type="match status" value="1"/>
</dbReference>
<dbReference type="GO" id="GO:0003677">
    <property type="term" value="F:DNA binding"/>
    <property type="evidence" value="ECO:0007669"/>
    <property type="project" value="UniProtKB-KW"/>
</dbReference>
<keyword evidence="2 5" id="KW-0238">DNA-binding</keyword>
<reference evidence="5 6" key="1">
    <citation type="submission" date="2024-01" db="EMBL/GenBank/DDBJ databases">
        <title>Sphingobacterium tenebrionis sp. nov., a novel endophyte isolated from tenebrio molitor intestines.</title>
        <authorList>
            <person name="Zhang C."/>
        </authorList>
    </citation>
    <scope>NUCLEOTIDE SEQUENCE [LARGE SCALE GENOMIC DNA]</scope>
    <source>
        <strain evidence="5 6">PU5-4</strain>
    </source>
</reference>
<evidence type="ECO:0000256" key="3">
    <source>
        <dbReference type="ARBA" id="ARBA00023163"/>
    </source>
</evidence>
<dbReference type="Pfam" id="PF13407">
    <property type="entry name" value="Peripla_BP_4"/>
    <property type="match status" value="1"/>
</dbReference>
<name>A0ABU8I9X0_9SPHI</name>
<comment type="caution">
    <text evidence="5">The sequence shown here is derived from an EMBL/GenBank/DDBJ whole genome shotgun (WGS) entry which is preliminary data.</text>
</comment>
<dbReference type="SUPFAM" id="SSF47413">
    <property type="entry name" value="lambda repressor-like DNA-binding domains"/>
    <property type="match status" value="1"/>
</dbReference>
<dbReference type="InterPro" id="IPR000843">
    <property type="entry name" value="HTH_LacI"/>
</dbReference>
<dbReference type="RefSeq" id="WP_336557990.1">
    <property type="nucleotide sequence ID" value="NZ_JAYLLN010000049.1"/>
</dbReference>
<dbReference type="PANTHER" id="PTHR30146:SF144">
    <property type="entry name" value="LACI-FAMILY TRANSCRIPTION REGULATOR"/>
    <property type="match status" value="1"/>
</dbReference>
<accession>A0ABU8I9X0</accession>
<dbReference type="InterPro" id="IPR028082">
    <property type="entry name" value="Peripla_BP_I"/>
</dbReference>
<gene>
    <name evidence="5" type="ORF">VJ786_15145</name>
</gene>
<dbReference type="PANTHER" id="PTHR30146">
    <property type="entry name" value="LACI-RELATED TRANSCRIPTIONAL REPRESSOR"/>
    <property type="match status" value="1"/>
</dbReference>
<keyword evidence="1" id="KW-0805">Transcription regulation</keyword>
<dbReference type="Gene3D" id="1.10.260.40">
    <property type="entry name" value="lambda repressor-like DNA-binding domains"/>
    <property type="match status" value="1"/>
</dbReference>
<keyword evidence="6" id="KW-1185">Reference proteome</keyword>
<dbReference type="InterPro" id="IPR010982">
    <property type="entry name" value="Lambda_DNA-bd_dom_sf"/>
</dbReference>
<evidence type="ECO:0000313" key="6">
    <source>
        <dbReference type="Proteomes" id="UP001363035"/>
    </source>
</evidence>
<dbReference type="Gene3D" id="3.40.50.2300">
    <property type="match status" value="1"/>
</dbReference>
<dbReference type="SMART" id="SM00354">
    <property type="entry name" value="HTH_LACI"/>
    <property type="match status" value="1"/>
</dbReference>
<dbReference type="InterPro" id="IPR025997">
    <property type="entry name" value="SBP_2_dom"/>
</dbReference>
<keyword evidence="3" id="KW-0804">Transcription</keyword>
<dbReference type="Proteomes" id="UP001363035">
    <property type="component" value="Unassembled WGS sequence"/>
</dbReference>
<evidence type="ECO:0000313" key="5">
    <source>
        <dbReference type="EMBL" id="MEI5986239.1"/>
    </source>
</evidence>
<sequence length="295" mass="34017">MKITELSGVKEIARRADVSIATVDRVLHNRLGVAQKTKEKILNIIKEMDYKPNILAKRLASKRVYKFGILIPNDHNKAGYWKAPITGIESAYSEFGEFGVELSYYLFDKEDRKNFVEMYDVIFEQPVDGIILAPIFLKESMDFAIKCLENRVQYVFIETNIPAARALSYIGADLYQSGRVVGNICQYLLEEKDNVLVINIAKNVDSAEHLEKRYEGFKDFMLETFKKINITNISLESDNAEILNYELDKLLKKRDVRLIFVTNGRVHLVAEYIRKHKLKNVKLVGTIIPFRILNT</sequence>
<dbReference type="EMBL" id="JAYLLN010000049">
    <property type="protein sequence ID" value="MEI5986239.1"/>
    <property type="molecule type" value="Genomic_DNA"/>
</dbReference>